<evidence type="ECO:0000313" key="1">
    <source>
        <dbReference type="Ensembl" id="ENSSTUP00000011804.1"/>
    </source>
</evidence>
<sequence>MSSERNALLDKTYPELQAFCHSLGLVFEVVDMRWGLQDAIAVDHMTTELCLLEIEACKKVSVGPSFIVSVVQYCSSSTGVQLRSWRATGFSSNP</sequence>
<keyword evidence="2" id="KW-1185">Reference proteome</keyword>
<dbReference type="AlphaFoldDB" id="A0A673WII3"/>
<protein>
    <submittedName>
        <fullName evidence="1">Uncharacterized protein</fullName>
    </submittedName>
</protein>
<dbReference type="InterPro" id="IPR043365">
    <property type="entry name" value="NWD1"/>
</dbReference>
<evidence type="ECO:0000313" key="2">
    <source>
        <dbReference type="Proteomes" id="UP000472277"/>
    </source>
</evidence>
<dbReference type="InParanoid" id="A0A673WII3"/>
<organism evidence="1 2">
    <name type="scientific">Salmo trutta</name>
    <name type="common">Brown trout</name>
    <dbReference type="NCBI Taxonomy" id="8032"/>
    <lineage>
        <taxon>Eukaryota</taxon>
        <taxon>Metazoa</taxon>
        <taxon>Chordata</taxon>
        <taxon>Craniata</taxon>
        <taxon>Vertebrata</taxon>
        <taxon>Euteleostomi</taxon>
        <taxon>Actinopterygii</taxon>
        <taxon>Neopterygii</taxon>
        <taxon>Teleostei</taxon>
        <taxon>Protacanthopterygii</taxon>
        <taxon>Salmoniformes</taxon>
        <taxon>Salmonidae</taxon>
        <taxon>Salmoninae</taxon>
        <taxon>Salmo</taxon>
    </lineage>
</organism>
<dbReference type="Ensembl" id="ENSSTUT00000012524.1">
    <property type="protein sequence ID" value="ENSSTUP00000011804.1"/>
    <property type="gene ID" value="ENSSTUG00000005601.1"/>
</dbReference>
<reference evidence="1" key="1">
    <citation type="submission" date="2025-08" db="UniProtKB">
        <authorList>
            <consortium name="Ensembl"/>
        </authorList>
    </citation>
    <scope>IDENTIFICATION</scope>
</reference>
<accession>A0A673WII3</accession>
<dbReference type="PANTHER" id="PTHR45013">
    <property type="entry name" value="NACHT DOMAIN- AND WD REPEAT-CONTAINING PROTEIN 1"/>
    <property type="match status" value="1"/>
</dbReference>
<dbReference type="GeneTree" id="ENSGT00940000168675"/>
<dbReference type="OMA" id="DMRWGLQ"/>
<dbReference type="Proteomes" id="UP000472277">
    <property type="component" value="Chromosome 22"/>
</dbReference>
<name>A0A673WII3_SALTR</name>
<proteinExistence type="predicted"/>
<dbReference type="PANTHER" id="PTHR45013:SF1">
    <property type="entry name" value="NACHT DOMAIN- AND WD REPEAT-CONTAINING PROTEIN 1"/>
    <property type="match status" value="1"/>
</dbReference>
<reference evidence="1" key="2">
    <citation type="submission" date="2025-09" db="UniProtKB">
        <authorList>
            <consortium name="Ensembl"/>
        </authorList>
    </citation>
    <scope>IDENTIFICATION</scope>
</reference>